<feature type="transmembrane region" description="Helical" evidence="14">
    <location>
        <begin position="234"/>
        <end position="254"/>
    </location>
</feature>
<accession>A0A0G1JHX4</accession>
<dbReference type="GO" id="GO:0008360">
    <property type="term" value="P:regulation of cell shape"/>
    <property type="evidence" value="ECO:0007669"/>
    <property type="project" value="UniProtKB-KW"/>
</dbReference>
<evidence type="ECO:0000256" key="14">
    <source>
        <dbReference type="HAMAP-Rule" id="MF_01006"/>
    </source>
</evidence>
<keyword evidence="6 14" id="KW-0812">Transmembrane</keyword>
<gene>
    <name evidence="14" type="primary">uppP</name>
    <name evidence="15" type="ORF">UW23_C0025G0011</name>
</gene>
<dbReference type="EC" id="3.6.1.27" evidence="3 14"/>
<dbReference type="EMBL" id="LCHN01000025">
    <property type="protein sequence ID" value="KKT34984.1"/>
    <property type="molecule type" value="Genomic_DNA"/>
</dbReference>
<dbReference type="Proteomes" id="UP000034069">
    <property type="component" value="Unassembled WGS sequence"/>
</dbReference>
<keyword evidence="9 14" id="KW-0472">Membrane</keyword>
<sequence>MTLIQAILLGIIEGVTEFLPISSTGHLILAERLFNIPSTDFSKTFSIFIQLGAILAVIWLYFPKIIQSKKLWLPITLSFIPTGILGAIAYPYIKSFLLDNVLVTSLSLLIGGVLLFILDKTFKQKAATHSVEKLSPLRLVLIGIFQSFSFVPGVSRSAASIIGGLSVGLDRVEAVEFSFLLAIPTMASAVAYDLYKSGLVFTQSDLLLLAVGFIVSFLTALLAIKAFIKYVVDRGFVSFAIYRIILAIIVLLLLKN</sequence>
<evidence type="ECO:0000256" key="4">
    <source>
        <dbReference type="ARBA" id="ARBA00021581"/>
    </source>
</evidence>
<comment type="miscellaneous">
    <text evidence="14">Bacitracin is thought to be involved in the inhibition of peptidoglycan synthesis by sequestering undecaprenyl diphosphate, thereby reducing the pool of lipid carrier available.</text>
</comment>
<evidence type="ECO:0000256" key="13">
    <source>
        <dbReference type="ARBA" id="ARBA00047594"/>
    </source>
</evidence>
<feature type="transmembrane region" description="Helical" evidence="14">
    <location>
        <begin position="207"/>
        <end position="228"/>
    </location>
</feature>
<dbReference type="PATRIC" id="fig|1618376.3.peg.629"/>
<evidence type="ECO:0000256" key="1">
    <source>
        <dbReference type="ARBA" id="ARBA00004651"/>
    </source>
</evidence>
<evidence type="ECO:0000313" key="16">
    <source>
        <dbReference type="Proteomes" id="UP000034069"/>
    </source>
</evidence>
<feature type="transmembrane region" description="Helical" evidence="14">
    <location>
        <begin position="177"/>
        <end position="195"/>
    </location>
</feature>
<evidence type="ECO:0000256" key="6">
    <source>
        <dbReference type="ARBA" id="ARBA00022692"/>
    </source>
</evidence>
<evidence type="ECO:0000313" key="15">
    <source>
        <dbReference type="EMBL" id="KKT34984.1"/>
    </source>
</evidence>
<keyword evidence="14" id="KW-0133">Cell shape</keyword>
<dbReference type="InterPro" id="IPR003824">
    <property type="entry name" value="UppP"/>
</dbReference>
<evidence type="ECO:0000256" key="9">
    <source>
        <dbReference type="ARBA" id="ARBA00023136"/>
    </source>
</evidence>
<feature type="transmembrane region" description="Helical" evidence="14">
    <location>
        <begin position="71"/>
        <end position="90"/>
    </location>
</feature>
<dbReference type="PANTHER" id="PTHR30622">
    <property type="entry name" value="UNDECAPRENYL-DIPHOSPHATASE"/>
    <property type="match status" value="1"/>
</dbReference>
<keyword evidence="14" id="KW-0961">Cell wall biogenesis/degradation</keyword>
<keyword evidence="14" id="KW-0573">Peptidoglycan synthesis</keyword>
<evidence type="ECO:0000256" key="2">
    <source>
        <dbReference type="ARBA" id="ARBA00010621"/>
    </source>
</evidence>
<feature type="transmembrane region" description="Helical" evidence="14">
    <location>
        <begin position="44"/>
        <end position="62"/>
    </location>
</feature>
<comment type="caution">
    <text evidence="15">The sequence shown here is derived from an EMBL/GenBank/DDBJ whole genome shotgun (WGS) entry which is preliminary data.</text>
</comment>
<feature type="transmembrane region" description="Helical" evidence="14">
    <location>
        <begin position="96"/>
        <end position="118"/>
    </location>
</feature>
<comment type="catalytic activity">
    <reaction evidence="13 14">
        <text>di-trans,octa-cis-undecaprenyl diphosphate + H2O = di-trans,octa-cis-undecaprenyl phosphate + phosphate + H(+)</text>
        <dbReference type="Rhea" id="RHEA:28094"/>
        <dbReference type="ChEBI" id="CHEBI:15377"/>
        <dbReference type="ChEBI" id="CHEBI:15378"/>
        <dbReference type="ChEBI" id="CHEBI:43474"/>
        <dbReference type="ChEBI" id="CHEBI:58405"/>
        <dbReference type="ChEBI" id="CHEBI:60392"/>
        <dbReference type="EC" id="3.6.1.27"/>
    </reaction>
</comment>
<dbReference type="AlphaFoldDB" id="A0A0G1JHX4"/>
<organism evidence="15 16">
    <name type="scientific">Candidatus Collierbacteria bacterium GW2011_GWA1_44_12</name>
    <dbReference type="NCBI Taxonomy" id="1618376"/>
    <lineage>
        <taxon>Bacteria</taxon>
        <taxon>Candidatus Collieribacteriota</taxon>
    </lineage>
</organism>
<dbReference type="GO" id="GO:0009252">
    <property type="term" value="P:peptidoglycan biosynthetic process"/>
    <property type="evidence" value="ECO:0007669"/>
    <property type="project" value="UniProtKB-KW"/>
</dbReference>
<dbReference type="PANTHER" id="PTHR30622:SF3">
    <property type="entry name" value="UNDECAPRENYL-DIPHOSPHATASE"/>
    <property type="match status" value="1"/>
</dbReference>
<dbReference type="GO" id="GO:0071555">
    <property type="term" value="P:cell wall organization"/>
    <property type="evidence" value="ECO:0007669"/>
    <property type="project" value="UniProtKB-KW"/>
</dbReference>
<evidence type="ECO:0000256" key="5">
    <source>
        <dbReference type="ARBA" id="ARBA00022475"/>
    </source>
</evidence>
<evidence type="ECO:0000256" key="11">
    <source>
        <dbReference type="ARBA" id="ARBA00032707"/>
    </source>
</evidence>
<dbReference type="GO" id="GO:0050380">
    <property type="term" value="F:undecaprenyl-diphosphatase activity"/>
    <property type="evidence" value="ECO:0007669"/>
    <property type="project" value="UniProtKB-UniRule"/>
</dbReference>
<dbReference type="GO" id="GO:0046677">
    <property type="term" value="P:response to antibiotic"/>
    <property type="evidence" value="ECO:0007669"/>
    <property type="project" value="UniProtKB-UniRule"/>
</dbReference>
<keyword evidence="7 14" id="KW-0378">Hydrolase</keyword>
<keyword evidence="5 14" id="KW-1003">Cell membrane</keyword>
<comment type="subcellular location">
    <subcellularLocation>
        <location evidence="1 14">Cell membrane</location>
        <topology evidence="1 14">Multi-pass membrane protein</topology>
    </subcellularLocation>
</comment>
<reference evidence="15 16" key="1">
    <citation type="journal article" date="2015" name="Nature">
        <title>rRNA introns, odd ribosomes, and small enigmatic genomes across a large radiation of phyla.</title>
        <authorList>
            <person name="Brown C.T."/>
            <person name="Hug L.A."/>
            <person name="Thomas B.C."/>
            <person name="Sharon I."/>
            <person name="Castelle C.J."/>
            <person name="Singh A."/>
            <person name="Wilkins M.J."/>
            <person name="Williams K.H."/>
            <person name="Banfield J.F."/>
        </authorList>
    </citation>
    <scope>NUCLEOTIDE SEQUENCE [LARGE SCALE GENOMIC DNA]</scope>
</reference>
<protein>
    <recommendedName>
        <fullName evidence="4 14">Undecaprenyl-diphosphatase</fullName>
        <ecNumber evidence="3 14">3.6.1.27</ecNumber>
    </recommendedName>
    <alternativeName>
        <fullName evidence="12 14">Bacitracin resistance protein</fullName>
    </alternativeName>
    <alternativeName>
        <fullName evidence="11 14">Undecaprenyl pyrophosphate phosphatase</fullName>
    </alternativeName>
</protein>
<evidence type="ECO:0000256" key="12">
    <source>
        <dbReference type="ARBA" id="ARBA00032932"/>
    </source>
</evidence>
<name>A0A0G1JHX4_9BACT</name>
<evidence type="ECO:0000256" key="8">
    <source>
        <dbReference type="ARBA" id="ARBA00022989"/>
    </source>
</evidence>
<keyword evidence="10 14" id="KW-0046">Antibiotic resistance</keyword>
<comment type="similarity">
    <text evidence="2 14">Belongs to the UppP family.</text>
</comment>
<evidence type="ECO:0000256" key="3">
    <source>
        <dbReference type="ARBA" id="ARBA00012374"/>
    </source>
</evidence>
<dbReference type="GO" id="GO:0005886">
    <property type="term" value="C:plasma membrane"/>
    <property type="evidence" value="ECO:0007669"/>
    <property type="project" value="UniProtKB-SubCell"/>
</dbReference>
<comment type="function">
    <text evidence="14">Catalyzes the dephosphorylation of undecaprenyl diphosphate (UPP). Confers resistance to bacitracin.</text>
</comment>
<evidence type="ECO:0000256" key="7">
    <source>
        <dbReference type="ARBA" id="ARBA00022801"/>
    </source>
</evidence>
<evidence type="ECO:0000256" key="10">
    <source>
        <dbReference type="ARBA" id="ARBA00023251"/>
    </source>
</evidence>
<proteinExistence type="inferred from homology"/>
<dbReference type="HAMAP" id="MF_01006">
    <property type="entry name" value="Undec_diphosphatase"/>
    <property type="match status" value="1"/>
</dbReference>
<keyword evidence="8 14" id="KW-1133">Transmembrane helix</keyword>
<dbReference type="Pfam" id="PF02673">
    <property type="entry name" value="BacA"/>
    <property type="match status" value="1"/>
</dbReference>